<dbReference type="Proteomes" id="UP001432322">
    <property type="component" value="Unassembled WGS sequence"/>
</dbReference>
<accession>A0AAV5VHV8</accession>
<evidence type="ECO:0000256" key="1">
    <source>
        <dbReference type="SAM" id="Phobius"/>
    </source>
</evidence>
<reference evidence="2" key="1">
    <citation type="submission" date="2023-10" db="EMBL/GenBank/DDBJ databases">
        <title>Genome assembly of Pristionchus species.</title>
        <authorList>
            <person name="Yoshida K."/>
            <person name="Sommer R.J."/>
        </authorList>
    </citation>
    <scope>NUCLEOTIDE SEQUENCE</scope>
    <source>
        <strain evidence="2">RS5133</strain>
    </source>
</reference>
<dbReference type="EMBL" id="BTSY01000003">
    <property type="protein sequence ID" value="GMT17682.1"/>
    <property type="molecule type" value="Genomic_DNA"/>
</dbReference>
<evidence type="ECO:0000313" key="2">
    <source>
        <dbReference type="EMBL" id="GMT17682.1"/>
    </source>
</evidence>
<proteinExistence type="predicted"/>
<gene>
    <name evidence="2" type="ORF">PFISCL1PPCAC_8979</name>
</gene>
<comment type="caution">
    <text evidence="2">The sequence shown here is derived from an EMBL/GenBank/DDBJ whole genome shotgun (WGS) entry which is preliminary data.</text>
</comment>
<sequence>LSPVASLRASISVRRKMYPQLKWRERRLNWNLFDGYSFPNVLKYSTFYNYMFVSFWFAFIIFPFAHILFIVIRSGRTLNKHKSKRTHLRQAKTVIVQVRLSRGFVLLPYQFAVSSAAPVSGYA</sequence>
<keyword evidence="3" id="KW-1185">Reference proteome</keyword>
<feature type="non-terminal residue" evidence="2">
    <location>
        <position position="1"/>
    </location>
</feature>
<dbReference type="AlphaFoldDB" id="A0AAV5VHV8"/>
<feature type="non-terminal residue" evidence="2">
    <location>
        <position position="123"/>
    </location>
</feature>
<feature type="transmembrane region" description="Helical" evidence="1">
    <location>
        <begin position="47"/>
        <end position="72"/>
    </location>
</feature>
<keyword evidence="1" id="KW-0472">Membrane</keyword>
<evidence type="ECO:0000313" key="3">
    <source>
        <dbReference type="Proteomes" id="UP001432322"/>
    </source>
</evidence>
<organism evidence="2 3">
    <name type="scientific">Pristionchus fissidentatus</name>
    <dbReference type="NCBI Taxonomy" id="1538716"/>
    <lineage>
        <taxon>Eukaryota</taxon>
        <taxon>Metazoa</taxon>
        <taxon>Ecdysozoa</taxon>
        <taxon>Nematoda</taxon>
        <taxon>Chromadorea</taxon>
        <taxon>Rhabditida</taxon>
        <taxon>Rhabditina</taxon>
        <taxon>Diplogasteromorpha</taxon>
        <taxon>Diplogasteroidea</taxon>
        <taxon>Neodiplogasteridae</taxon>
        <taxon>Pristionchus</taxon>
    </lineage>
</organism>
<keyword evidence="1" id="KW-0812">Transmembrane</keyword>
<name>A0AAV5VHV8_9BILA</name>
<keyword evidence="1" id="KW-1133">Transmembrane helix</keyword>
<protein>
    <recommendedName>
        <fullName evidence="4">G protein-coupled receptor</fullName>
    </recommendedName>
</protein>
<evidence type="ECO:0008006" key="4">
    <source>
        <dbReference type="Google" id="ProtNLM"/>
    </source>
</evidence>